<protein>
    <recommendedName>
        <fullName evidence="3">DUF4245 domain-containing protein</fullName>
    </recommendedName>
</protein>
<comment type="caution">
    <text evidence="1">The sequence shown here is derived from an EMBL/GenBank/DDBJ whole genome shotgun (WGS) entry which is preliminary data.</text>
</comment>
<organism evidence="1 2">
    <name type="scientific">Nocardioides aquiterrae</name>
    <dbReference type="NCBI Taxonomy" id="203799"/>
    <lineage>
        <taxon>Bacteria</taxon>
        <taxon>Bacillati</taxon>
        <taxon>Actinomycetota</taxon>
        <taxon>Actinomycetes</taxon>
        <taxon>Propionibacteriales</taxon>
        <taxon>Nocardioidaceae</taxon>
        <taxon>Nocardioides</taxon>
    </lineage>
</organism>
<evidence type="ECO:0000313" key="1">
    <source>
        <dbReference type="EMBL" id="GAA1157243.1"/>
    </source>
</evidence>
<reference evidence="1 2" key="1">
    <citation type="journal article" date="2019" name="Int. J. Syst. Evol. Microbiol.">
        <title>The Global Catalogue of Microorganisms (GCM) 10K type strain sequencing project: providing services to taxonomists for standard genome sequencing and annotation.</title>
        <authorList>
            <consortium name="The Broad Institute Genomics Platform"/>
            <consortium name="The Broad Institute Genome Sequencing Center for Infectious Disease"/>
            <person name="Wu L."/>
            <person name="Ma J."/>
        </authorList>
    </citation>
    <scope>NUCLEOTIDE SEQUENCE [LARGE SCALE GENOMIC DNA]</scope>
    <source>
        <strain evidence="1 2">JCM 11813</strain>
    </source>
</reference>
<gene>
    <name evidence="1" type="ORF">GCM10009606_39020</name>
</gene>
<proteinExistence type="predicted"/>
<name>A0ABN1UL62_9ACTN</name>
<sequence length="165" mass="17756">MIVLVLVVLGIVVFRGTFRNTPEYEPDHVDYRSLVVSIQQAGLTPAYPAALPDGWYVKDASFDTGERPALDLAMTTADDHFAGLHEEDEDLAELVDTYVGTDATEGEPVALDSAVASRWRTFSDPGGDHGYAAEVSGQTVLVYGSAPQDELETLVESLTTAPLKP</sequence>
<dbReference type="InterPro" id="IPR025339">
    <property type="entry name" value="DUF4245"/>
</dbReference>
<dbReference type="Proteomes" id="UP001499979">
    <property type="component" value="Unassembled WGS sequence"/>
</dbReference>
<evidence type="ECO:0008006" key="3">
    <source>
        <dbReference type="Google" id="ProtNLM"/>
    </source>
</evidence>
<accession>A0ABN1UL62</accession>
<evidence type="ECO:0000313" key="2">
    <source>
        <dbReference type="Proteomes" id="UP001499979"/>
    </source>
</evidence>
<dbReference type="Pfam" id="PF14030">
    <property type="entry name" value="DUF4245"/>
    <property type="match status" value="1"/>
</dbReference>
<keyword evidence="2" id="KW-1185">Reference proteome</keyword>
<dbReference type="EMBL" id="BAAAJE010000023">
    <property type="protein sequence ID" value="GAA1157243.1"/>
    <property type="molecule type" value="Genomic_DNA"/>
</dbReference>